<organism evidence="10 11">
    <name type="scientific">Ascoidea rubescens DSM 1968</name>
    <dbReference type="NCBI Taxonomy" id="1344418"/>
    <lineage>
        <taxon>Eukaryota</taxon>
        <taxon>Fungi</taxon>
        <taxon>Dikarya</taxon>
        <taxon>Ascomycota</taxon>
        <taxon>Saccharomycotina</taxon>
        <taxon>Saccharomycetes</taxon>
        <taxon>Ascoideaceae</taxon>
        <taxon>Ascoidea</taxon>
    </lineage>
</organism>
<keyword evidence="3" id="KW-0813">Transport</keyword>
<evidence type="ECO:0000256" key="6">
    <source>
        <dbReference type="ARBA" id="ARBA00022989"/>
    </source>
</evidence>
<name>A0A1D2VGB4_9ASCO</name>
<reference evidence="11" key="1">
    <citation type="submission" date="2016-05" db="EMBL/GenBank/DDBJ databases">
        <title>Comparative genomics of biotechnologically important yeasts.</title>
        <authorList>
            <consortium name="DOE Joint Genome Institute"/>
            <person name="Riley R."/>
            <person name="Haridas S."/>
            <person name="Wolfe K.H."/>
            <person name="Lopes M.R."/>
            <person name="Hittinger C.T."/>
            <person name="Goker M."/>
            <person name="Salamov A."/>
            <person name="Wisecaver J."/>
            <person name="Long T.M."/>
            <person name="Aerts A.L."/>
            <person name="Barry K."/>
            <person name="Choi C."/>
            <person name="Clum A."/>
            <person name="Coughlan A.Y."/>
            <person name="Deshpande S."/>
            <person name="Douglass A.P."/>
            <person name="Hanson S.J."/>
            <person name="Klenk H.-P."/>
            <person name="Labutti K."/>
            <person name="Lapidus A."/>
            <person name="Lindquist E."/>
            <person name="Lipzen A."/>
            <person name="Meier-Kolthoff J.P."/>
            <person name="Ohm R.A."/>
            <person name="Otillar R.P."/>
            <person name="Pangilinan J."/>
            <person name="Peng Y."/>
            <person name="Rokas A."/>
            <person name="Rosa C.A."/>
            <person name="Scheuner C."/>
            <person name="Sibirny A.A."/>
            <person name="Slot J.C."/>
            <person name="Stielow J.B."/>
            <person name="Sun H."/>
            <person name="Kurtzman C.P."/>
            <person name="Blackwell M."/>
            <person name="Grigoriev I.V."/>
            <person name="Jeffries T.W."/>
        </authorList>
    </citation>
    <scope>NUCLEOTIDE SEQUENCE [LARGE SCALE GENOMIC DNA]</scope>
    <source>
        <strain evidence="11">DSM 1968</strain>
    </source>
</reference>
<dbReference type="Proteomes" id="UP000095038">
    <property type="component" value="Unassembled WGS sequence"/>
</dbReference>
<evidence type="ECO:0000313" key="10">
    <source>
        <dbReference type="EMBL" id="ODV60580.1"/>
    </source>
</evidence>
<keyword evidence="4" id="KW-0812">Transmembrane</keyword>
<dbReference type="AlphaFoldDB" id="A0A1D2VGB4"/>
<dbReference type="InterPro" id="IPR028945">
    <property type="entry name" value="Get1"/>
</dbReference>
<evidence type="ECO:0000256" key="1">
    <source>
        <dbReference type="ARBA" id="ARBA00004477"/>
    </source>
</evidence>
<dbReference type="GO" id="GO:0005789">
    <property type="term" value="C:endoplasmic reticulum membrane"/>
    <property type="evidence" value="ECO:0007669"/>
    <property type="project" value="UniProtKB-SubCell"/>
</dbReference>
<keyword evidence="6" id="KW-1133">Transmembrane helix</keyword>
<keyword evidence="7" id="KW-0175">Coiled coil</keyword>
<keyword evidence="5" id="KW-0256">Endoplasmic reticulum</keyword>
<dbReference type="EMBL" id="KV454482">
    <property type="protein sequence ID" value="ODV60580.1"/>
    <property type="molecule type" value="Genomic_DNA"/>
</dbReference>
<dbReference type="OrthoDB" id="69461at2759"/>
<keyword evidence="8" id="KW-0472">Membrane</keyword>
<dbReference type="InParanoid" id="A0A1D2VGB4"/>
<keyword evidence="11" id="KW-1185">Reference proteome</keyword>
<dbReference type="Gene3D" id="1.10.287.660">
    <property type="entry name" value="Helix hairpin bin"/>
    <property type="match status" value="1"/>
</dbReference>
<feature type="chain" id="PRO_5008910446" description="Guided entry of tail-anchored proteins 1" evidence="9">
    <location>
        <begin position="24"/>
        <end position="207"/>
    </location>
</feature>
<dbReference type="PANTHER" id="PTHR42650">
    <property type="entry name" value="TAIL-ANCHORED PROTEIN INSERTION RECEPTOR WRB"/>
    <property type="match status" value="1"/>
</dbReference>
<comment type="subcellular location">
    <subcellularLocation>
        <location evidence="1">Endoplasmic reticulum membrane</location>
        <topology evidence="1">Multi-pass membrane protein</topology>
    </subcellularLocation>
</comment>
<evidence type="ECO:0000256" key="8">
    <source>
        <dbReference type="ARBA" id="ARBA00023136"/>
    </source>
</evidence>
<dbReference type="STRING" id="1344418.A0A1D2VGB4"/>
<evidence type="ECO:0000256" key="4">
    <source>
        <dbReference type="ARBA" id="ARBA00022692"/>
    </source>
</evidence>
<evidence type="ECO:0000313" key="11">
    <source>
        <dbReference type="Proteomes" id="UP000095038"/>
    </source>
</evidence>
<dbReference type="GO" id="GO:0043495">
    <property type="term" value="F:protein-membrane adaptor activity"/>
    <property type="evidence" value="ECO:0007669"/>
    <property type="project" value="TreeGrafter"/>
</dbReference>
<evidence type="ECO:0000256" key="7">
    <source>
        <dbReference type="ARBA" id="ARBA00023054"/>
    </source>
</evidence>
<gene>
    <name evidence="10" type="ORF">ASCRUDRAFT_155304</name>
</gene>
<evidence type="ECO:0000256" key="3">
    <source>
        <dbReference type="ARBA" id="ARBA00022448"/>
    </source>
</evidence>
<evidence type="ECO:0000256" key="2">
    <source>
        <dbReference type="ARBA" id="ARBA00010799"/>
    </source>
</evidence>
<dbReference type="GO" id="GO:0071816">
    <property type="term" value="P:tail-anchored membrane protein insertion into ER membrane"/>
    <property type="evidence" value="ECO:0007669"/>
    <property type="project" value="InterPro"/>
</dbReference>
<evidence type="ECO:0000256" key="9">
    <source>
        <dbReference type="SAM" id="SignalP"/>
    </source>
</evidence>
<protein>
    <recommendedName>
        <fullName evidence="12">Guided entry of tail-anchored proteins 1</fullName>
    </recommendedName>
</protein>
<dbReference type="FunCoup" id="A0A1D2VGB4">
    <property type="interactions" value="33"/>
</dbReference>
<accession>A0A1D2VGB4</accession>
<dbReference type="GeneID" id="30962978"/>
<evidence type="ECO:0000256" key="5">
    <source>
        <dbReference type="ARBA" id="ARBA00022824"/>
    </source>
</evidence>
<sequence>MFDALLFIFFWLLLKHTIKLIGSDNVSSFLNYYYLLIFRKNADFNELHSMRANLKHIHHEKLKISAQDQYAKWTKLDRNFNKMKTDINNLEKKLITQNEKTIKRFNSIISWSIAIPLWYLRWFYSNDNLYWLPNGIFPKPIEFWLALPRNPYGSISLACWIFLIGNFMNTLESILFNLFLAKKVENPALNPKISPLTENENSHEKTH</sequence>
<dbReference type="GO" id="GO:0043529">
    <property type="term" value="C:GET complex"/>
    <property type="evidence" value="ECO:0007669"/>
    <property type="project" value="TreeGrafter"/>
</dbReference>
<dbReference type="PANTHER" id="PTHR42650:SF1">
    <property type="entry name" value="GUIDED ENTRY OF TAIL-ANCHORED PROTEINS FACTOR 1"/>
    <property type="match status" value="1"/>
</dbReference>
<comment type="similarity">
    <text evidence="2">Belongs to the WRB/GET1 family.</text>
</comment>
<evidence type="ECO:0008006" key="12">
    <source>
        <dbReference type="Google" id="ProtNLM"/>
    </source>
</evidence>
<keyword evidence="9" id="KW-0732">Signal</keyword>
<dbReference type="InterPro" id="IPR029012">
    <property type="entry name" value="Helix_hairpin_bin_sf"/>
</dbReference>
<proteinExistence type="inferred from homology"/>
<dbReference type="Pfam" id="PF04420">
    <property type="entry name" value="CHD5"/>
    <property type="match status" value="1"/>
</dbReference>
<feature type="signal peptide" evidence="9">
    <location>
        <begin position="1"/>
        <end position="23"/>
    </location>
</feature>
<dbReference type="RefSeq" id="XP_020046887.1">
    <property type="nucleotide sequence ID" value="XM_020189342.1"/>
</dbReference>